<comment type="caution">
    <text evidence="1">The sequence shown here is derived from an EMBL/GenBank/DDBJ whole genome shotgun (WGS) entry which is preliminary data.</text>
</comment>
<name>A0ABU7I6G3_9SPHI</name>
<dbReference type="Proteomes" id="UP001336835">
    <property type="component" value="Unassembled WGS sequence"/>
</dbReference>
<evidence type="ECO:0000313" key="2">
    <source>
        <dbReference type="Proteomes" id="UP001336835"/>
    </source>
</evidence>
<proteinExistence type="predicted"/>
<dbReference type="RefSeq" id="WP_330107417.1">
    <property type="nucleotide sequence ID" value="NZ_JAZDQT010000001.1"/>
</dbReference>
<accession>A0ABU7I6G3</accession>
<organism evidence="1 2">
    <name type="scientific">Pedobacter albus</name>
    <dbReference type="NCBI Taxonomy" id="3113905"/>
    <lineage>
        <taxon>Bacteria</taxon>
        <taxon>Pseudomonadati</taxon>
        <taxon>Bacteroidota</taxon>
        <taxon>Sphingobacteriia</taxon>
        <taxon>Sphingobacteriales</taxon>
        <taxon>Sphingobacteriaceae</taxon>
        <taxon>Pedobacter</taxon>
    </lineage>
</organism>
<gene>
    <name evidence="1" type="ORF">VRU48_08100</name>
</gene>
<evidence type="ECO:0000313" key="1">
    <source>
        <dbReference type="EMBL" id="MEE1945065.1"/>
    </source>
</evidence>
<keyword evidence="2" id="KW-1185">Reference proteome</keyword>
<dbReference type="EMBL" id="JAZDQT010000001">
    <property type="protein sequence ID" value="MEE1945065.1"/>
    <property type="molecule type" value="Genomic_DNA"/>
</dbReference>
<sequence>MKKKLKTIEVTAKIGQRIIDLPELKPLPNNAIIYKARTGLGATYSEINSDRHSFIIEPNVPVIMGKVQEHNSNLENKDRQIFGVYKGVYRDDILEYLTSESKYKKILTTPEGFIDKIMPAIKENLDFYQKNFYLLIDECEKNIQDTSYRAKINAPFDIFFEFENKGLISATPLPFSDPRFAEHGFVRYVVKPDYRFSQSLELISTNNVLEAFTDYIKDNPEDRYCIFVNSTNTIEALVAKLRISDESAVFCADESVLKLELKGLHIARSDFGDRHMKKYNFFTSRYFSAFDMKLSYKPHVIMLTDVFFAKHSILDPVTEAIQIAGRLRNGIGKLAHITNYNPELKSMDKEEAILYLDGIKAMFKSILQLAGNMTHKGKTDFLEQIRKVELAKFFKPNGDYDWFMYDNFLNEERVKGYYQKPEHLLKAYGLANEHFVLSPKEACYLLGDGDRLKRETRESQRALLMEIACQLDSVEKATFYLGDKQREIELLRNLNKTLVEGYYAIGLEGLKKANYVESKIKRAIETTKQLRLLKCNKTAVLVYEYLKSNSRYTDERIKVVLGSIYNKMGVKKRPKASDIKLFYRVQRTTVGKGKGYATFNKLFEVKPKN</sequence>
<protein>
    <submittedName>
        <fullName evidence="1">Uncharacterized protein</fullName>
    </submittedName>
</protein>
<reference evidence="1 2" key="1">
    <citation type="submission" date="2024-01" db="EMBL/GenBank/DDBJ databases">
        <title>Pedobacter sp. nov., isolated from fresh soil.</title>
        <authorList>
            <person name="Le N.T.T."/>
        </authorList>
    </citation>
    <scope>NUCLEOTIDE SEQUENCE [LARGE SCALE GENOMIC DNA]</scope>
    <source>
        <strain evidence="1 2">KR3-3</strain>
    </source>
</reference>